<reference evidence="2" key="1">
    <citation type="submission" date="2016-06" db="EMBL/GenBank/DDBJ databases">
        <authorList>
            <person name="Varghese N."/>
            <person name="Submissions Spin"/>
        </authorList>
    </citation>
    <scope>NUCLEOTIDE SEQUENCE [LARGE SCALE GENOMIC DNA]</scope>
    <source>
        <strain evidence="2">DSM 43168</strain>
    </source>
</reference>
<dbReference type="AlphaFoldDB" id="A0A1C5ABR7"/>
<evidence type="ECO:0000313" key="1">
    <source>
        <dbReference type="EMBL" id="SCF42521.1"/>
    </source>
</evidence>
<proteinExistence type="predicted"/>
<dbReference type="Proteomes" id="UP000183585">
    <property type="component" value="Unassembled WGS sequence"/>
</dbReference>
<gene>
    <name evidence="1" type="ORF">GA0070563_11289</name>
</gene>
<keyword evidence="2" id="KW-1185">Reference proteome</keyword>
<sequence length="226" mass="25322">MDDNLDPYRPDATTEERTDHVIGTLLCDPDPVRRYRTIQALQDGRLRDVAAVSLRQLRDQHGTTQAAAEAVGVSRQAVDELLGKVGAPGAREDRLVRDTPAYAYGQYLAAIDDIARAIPDEPAREKAILRLYDLQAKAALTVSMIPTLEDTAHRWLKTIRMKRPNVANSRAAALDEAAARISGWVSDRTSPQLTANEQWEMWIGFHSTRARNRAEREERRAADAQR</sequence>
<dbReference type="RefSeq" id="WP_074476883.1">
    <property type="nucleotide sequence ID" value="NZ_FMCT01000012.1"/>
</dbReference>
<dbReference type="EMBL" id="FMCT01000012">
    <property type="protein sequence ID" value="SCF42521.1"/>
    <property type="molecule type" value="Genomic_DNA"/>
</dbReference>
<name>A0A1C5ABR7_9ACTN</name>
<protein>
    <submittedName>
        <fullName evidence="1">Uncharacterized protein</fullName>
    </submittedName>
</protein>
<organism evidence="1 2">
    <name type="scientific">Micromonospora carbonacea</name>
    <dbReference type="NCBI Taxonomy" id="47853"/>
    <lineage>
        <taxon>Bacteria</taxon>
        <taxon>Bacillati</taxon>
        <taxon>Actinomycetota</taxon>
        <taxon>Actinomycetes</taxon>
        <taxon>Micromonosporales</taxon>
        <taxon>Micromonosporaceae</taxon>
        <taxon>Micromonospora</taxon>
    </lineage>
</organism>
<evidence type="ECO:0000313" key="2">
    <source>
        <dbReference type="Proteomes" id="UP000183585"/>
    </source>
</evidence>
<accession>A0A1C5ABR7</accession>